<evidence type="ECO:0000256" key="1">
    <source>
        <dbReference type="SAM" id="SignalP"/>
    </source>
</evidence>
<evidence type="ECO:0000313" key="2">
    <source>
        <dbReference type="EMBL" id="TWT52784.1"/>
    </source>
</evidence>
<accession>A0A5C5WPK0</accession>
<protein>
    <submittedName>
        <fullName evidence="2">Uncharacterized protein</fullName>
    </submittedName>
</protein>
<organism evidence="2 3">
    <name type="scientific">Rubripirellula amarantea</name>
    <dbReference type="NCBI Taxonomy" id="2527999"/>
    <lineage>
        <taxon>Bacteria</taxon>
        <taxon>Pseudomonadati</taxon>
        <taxon>Planctomycetota</taxon>
        <taxon>Planctomycetia</taxon>
        <taxon>Pirellulales</taxon>
        <taxon>Pirellulaceae</taxon>
        <taxon>Rubripirellula</taxon>
    </lineage>
</organism>
<reference evidence="2 3" key="1">
    <citation type="submission" date="2019-02" db="EMBL/GenBank/DDBJ databases">
        <title>Deep-cultivation of Planctomycetes and their phenomic and genomic characterization uncovers novel biology.</title>
        <authorList>
            <person name="Wiegand S."/>
            <person name="Jogler M."/>
            <person name="Boedeker C."/>
            <person name="Pinto D."/>
            <person name="Vollmers J."/>
            <person name="Rivas-Marin E."/>
            <person name="Kohn T."/>
            <person name="Peeters S.H."/>
            <person name="Heuer A."/>
            <person name="Rast P."/>
            <person name="Oberbeckmann S."/>
            <person name="Bunk B."/>
            <person name="Jeske O."/>
            <person name="Meyerdierks A."/>
            <person name="Storesund J.E."/>
            <person name="Kallscheuer N."/>
            <person name="Luecker S."/>
            <person name="Lage O.M."/>
            <person name="Pohl T."/>
            <person name="Merkel B.J."/>
            <person name="Hornburger P."/>
            <person name="Mueller R.-W."/>
            <person name="Bruemmer F."/>
            <person name="Labrenz M."/>
            <person name="Spormann A.M."/>
            <person name="Op Den Camp H."/>
            <person name="Overmann J."/>
            <person name="Amann R."/>
            <person name="Jetten M.S.M."/>
            <person name="Mascher T."/>
            <person name="Medema M.H."/>
            <person name="Devos D.P."/>
            <person name="Kaster A.-K."/>
            <person name="Ovreas L."/>
            <person name="Rohde M."/>
            <person name="Galperin M.Y."/>
            <person name="Jogler C."/>
        </authorList>
    </citation>
    <scope>NUCLEOTIDE SEQUENCE [LARGE SCALE GENOMIC DNA]</scope>
    <source>
        <strain evidence="2 3">Pla22</strain>
    </source>
</reference>
<keyword evidence="1" id="KW-0732">Signal</keyword>
<proteinExistence type="predicted"/>
<sequence precursor="true">MLPRLTLMAAVLLAGFSAVATDVAADEIVRYRAEKWQAKHIHDDAKAKTISETLSKLGCEVKKAAHNGHVDVKYRCPEWRQMELDTHEEAHKWEKWFKEYGFQTEHKH</sequence>
<feature type="signal peptide" evidence="1">
    <location>
        <begin position="1"/>
        <end position="20"/>
    </location>
</feature>
<dbReference type="EMBL" id="SJPI01000001">
    <property type="protein sequence ID" value="TWT52784.1"/>
    <property type="molecule type" value="Genomic_DNA"/>
</dbReference>
<comment type="caution">
    <text evidence="2">The sequence shown here is derived from an EMBL/GenBank/DDBJ whole genome shotgun (WGS) entry which is preliminary data.</text>
</comment>
<dbReference type="AlphaFoldDB" id="A0A5C5WPK0"/>
<dbReference type="RefSeq" id="WP_146513103.1">
    <property type="nucleotide sequence ID" value="NZ_SJPI01000001.1"/>
</dbReference>
<evidence type="ECO:0000313" key="3">
    <source>
        <dbReference type="Proteomes" id="UP000316598"/>
    </source>
</evidence>
<keyword evidence="3" id="KW-1185">Reference proteome</keyword>
<feature type="chain" id="PRO_5022741114" evidence="1">
    <location>
        <begin position="21"/>
        <end position="108"/>
    </location>
</feature>
<dbReference type="Proteomes" id="UP000316598">
    <property type="component" value="Unassembled WGS sequence"/>
</dbReference>
<name>A0A5C5WPK0_9BACT</name>
<gene>
    <name evidence="2" type="ORF">Pla22_04110</name>
</gene>
<dbReference type="OrthoDB" id="290569at2"/>